<feature type="domain" description="Helicase ATP-binding" evidence="7">
    <location>
        <begin position="28"/>
        <end position="200"/>
    </location>
</feature>
<evidence type="ECO:0000313" key="10">
    <source>
        <dbReference type="Proteomes" id="UP000054549"/>
    </source>
</evidence>
<dbReference type="AlphaFoldDB" id="A0A0C2WGI3"/>
<feature type="compositionally biased region" description="Basic residues" evidence="6">
    <location>
        <begin position="371"/>
        <end position="385"/>
    </location>
</feature>
<evidence type="ECO:0000256" key="2">
    <source>
        <dbReference type="ARBA" id="ARBA00022741"/>
    </source>
</evidence>
<sequence length="474" mass="53966">IPSVDEIRAQALSVFQKRPCLWQINICRAVLAGDQDIIAIAGTGAGKTLSFWLPLLCRPTGIQIVVTPLNILGQQNIDTLSKAGVNGIFISAKTSTRRNFEDIANFKYRVIVVNPEELMRPGGGFESLFKKKCFADQVISIIIDEAHCISQWGSFRPEYRHIGSLRHLQRKPCTMMVTSATLTSQAISDIKTVLNLREDGLFFSQSSIDRPNINLVVRPMLNPRKSFIDLGFLLRNWTPDNPPPPKFLVFFDSIPESIEAGLYLRTLLLPEYRDRVKWFNSEMSDRFKVQETLKLANNEIWGLMATDSFGMGMDLPDVMTIVQWGATCSISTLWQRFGRCVRDPKLEGTAILFTERDNIDSERQKKVVRAEKRRAKATLRKKAAKQQRTDDSLDMIKVEERDDVNDELSGDEEKDREEKGKEAEKEKERRPKKSSNKSKRTLDPVVDKVINAEYQGYTCRRIPIMTAFKNNEAG</sequence>
<dbReference type="SMART" id="SM00487">
    <property type="entry name" value="DEXDc"/>
    <property type="match status" value="1"/>
</dbReference>
<dbReference type="Pfam" id="PF00270">
    <property type="entry name" value="DEAD"/>
    <property type="match status" value="1"/>
</dbReference>
<dbReference type="InterPro" id="IPR011545">
    <property type="entry name" value="DEAD/DEAH_box_helicase_dom"/>
</dbReference>
<dbReference type="PANTHER" id="PTHR13710:SF157">
    <property type="entry name" value="DNA HELICASE"/>
    <property type="match status" value="1"/>
</dbReference>
<dbReference type="GO" id="GO:0005694">
    <property type="term" value="C:chromosome"/>
    <property type="evidence" value="ECO:0007669"/>
    <property type="project" value="TreeGrafter"/>
</dbReference>
<feature type="domain" description="Helicase C-terminal" evidence="8">
    <location>
        <begin position="229"/>
        <end position="387"/>
    </location>
</feature>
<dbReference type="InterPro" id="IPR001650">
    <property type="entry name" value="Helicase_C-like"/>
</dbReference>
<organism evidence="9 10">
    <name type="scientific">Amanita muscaria (strain Koide BX008)</name>
    <dbReference type="NCBI Taxonomy" id="946122"/>
    <lineage>
        <taxon>Eukaryota</taxon>
        <taxon>Fungi</taxon>
        <taxon>Dikarya</taxon>
        <taxon>Basidiomycota</taxon>
        <taxon>Agaricomycotina</taxon>
        <taxon>Agaricomycetes</taxon>
        <taxon>Agaricomycetidae</taxon>
        <taxon>Agaricales</taxon>
        <taxon>Pluteineae</taxon>
        <taxon>Amanitaceae</taxon>
        <taxon>Amanita</taxon>
    </lineage>
</organism>
<dbReference type="GO" id="GO:0005737">
    <property type="term" value="C:cytoplasm"/>
    <property type="evidence" value="ECO:0007669"/>
    <property type="project" value="TreeGrafter"/>
</dbReference>
<keyword evidence="10" id="KW-1185">Reference proteome</keyword>
<feature type="compositionally biased region" description="Basic and acidic residues" evidence="6">
    <location>
        <begin position="411"/>
        <end position="429"/>
    </location>
</feature>
<gene>
    <name evidence="9" type="ORF">M378DRAFT_46953</name>
</gene>
<keyword evidence="3" id="KW-0067">ATP-binding</keyword>
<dbReference type="GO" id="GO:0009378">
    <property type="term" value="F:four-way junction helicase activity"/>
    <property type="evidence" value="ECO:0007669"/>
    <property type="project" value="TreeGrafter"/>
</dbReference>
<evidence type="ECO:0000259" key="8">
    <source>
        <dbReference type="PROSITE" id="PS51194"/>
    </source>
</evidence>
<evidence type="ECO:0000256" key="3">
    <source>
        <dbReference type="ARBA" id="ARBA00022840"/>
    </source>
</evidence>
<dbReference type="Pfam" id="PF00271">
    <property type="entry name" value="Helicase_C"/>
    <property type="match status" value="1"/>
</dbReference>
<dbReference type="HOGENOM" id="CLU_001103_19_0_1"/>
<comment type="catalytic activity">
    <reaction evidence="4">
        <text>Couples ATP hydrolysis with the unwinding of duplex DNA by translocating in the 3'-5' direction.</text>
        <dbReference type="EC" id="5.6.2.4"/>
    </reaction>
</comment>
<feature type="compositionally biased region" description="Acidic residues" evidence="6">
    <location>
        <begin position="401"/>
        <end position="410"/>
    </location>
</feature>
<dbReference type="GO" id="GO:0000724">
    <property type="term" value="P:double-strand break repair via homologous recombination"/>
    <property type="evidence" value="ECO:0007669"/>
    <property type="project" value="TreeGrafter"/>
</dbReference>
<dbReference type="SMART" id="SM00490">
    <property type="entry name" value="HELICc"/>
    <property type="match status" value="1"/>
</dbReference>
<dbReference type="InterPro" id="IPR014001">
    <property type="entry name" value="Helicase_ATP-bd"/>
</dbReference>
<dbReference type="SUPFAM" id="SSF52540">
    <property type="entry name" value="P-loop containing nucleoside triphosphate hydrolases"/>
    <property type="match status" value="1"/>
</dbReference>
<dbReference type="EC" id="5.6.2.4" evidence="5"/>
<dbReference type="GO" id="GO:0005524">
    <property type="term" value="F:ATP binding"/>
    <property type="evidence" value="ECO:0007669"/>
    <property type="project" value="UniProtKB-KW"/>
</dbReference>
<dbReference type="GO" id="GO:0003676">
    <property type="term" value="F:nucleic acid binding"/>
    <property type="evidence" value="ECO:0007669"/>
    <property type="project" value="InterPro"/>
</dbReference>
<dbReference type="InterPro" id="IPR027417">
    <property type="entry name" value="P-loop_NTPase"/>
</dbReference>
<dbReference type="GO" id="GO:0000723">
    <property type="term" value="P:telomere maintenance"/>
    <property type="evidence" value="ECO:0007669"/>
    <property type="project" value="TreeGrafter"/>
</dbReference>
<evidence type="ECO:0000256" key="1">
    <source>
        <dbReference type="ARBA" id="ARBA00005446"/>
    </source>
</evidence>
<accession>A0A0C2WGI3</accession>
<dbReference type="PROSITE" id="PS51194">
    <property type="entry name" value="HELICASE_CTER"/>
    <property type="match status" value="1"/>
</dbReference>
<dbReference type="EMBL" id="KN818548">
    <property type="protein sequence ID" value="KIL55218.1"/>
    <property type="molecule type" value="Genomic_DNA"/>
</dbReference>
<dbReference type="GO" id="GO:0005654">
    <property type="term" value="C:nucleoplasm"/>
    <property type="evidence" value="ECO:0007669"/>
    <property type="project" value="TreeGrafter"/>
</dbReference>
<evidence type="ECO:0000313" key="9">
    <source>
        <dbReference type="EMBL" id="KIL55218.1"/>
    </source>
</evidence>
<keyword evidence="2" id="KW-0547">Nucleotide-binding</keyword>
<dbReference type="STRING" id="946122.A0A0C2WGI3"/>
<proteinExistence type="inferred from homology"/>
<feature type="compositionally biased region" description="Basic residues" evidence="6">
    <location>
        <begin position="430"/>
        <end position="439"/>
    </location>
</feature>
<evidence type="ECO:0000256" key="6">
    <source>
        <dbReference type="SAM" id="MobiDB-lite"/>
    </source>
</evidence>
<protein>
    <recommendedName>
        <fullName evidence="5">DNA 3'-5' helicase</fullName>
        <ecNumber evidence="5">5.6.2.4</ecNumber>
    </recommendedName>
</protein>
<dbReference type="PANTHER" id="PTHR13710">
    <property type="entry name" value="DNA HELICASE RECQ FAMILY MEMBER"/>
    <property type="match status" value="1"/>
</dbReference>
<dbReference type="Gene3D" id="3.40.50.300">
    <property type="entry name" value="P-loop containing nucleotide triphosphate hydrolases"/>
    <property type="match status" value="2"/>
</dbReference>
<feature type="compositionally biased region" description="Basic and acidic residues" evidence="6">
    <location>
        <begin position="387"/>
        <end position="400"/>
    </location>
</feature>
<comment type="similarity">
    <text evidence="1">Belongs to the helicase family. RecQ subfamily.</text>
</comment>
<dbReference type="InParanoid" id="A0A0C2WGI3"/>
<reference evidence="9 10" key="1">
    <citation type="submission" date="2014-04" db="EMBL/GenBank/DDBJ databases">
        <title>Evolutionary Origins and Diversification of the Mycorrhizal Mutualists.</title>
        <authorList>
            <consortium name="DOE Joint Genome Institute"/>
            <consortium name="Mycorrhizal Genomics Consortium"/>
            <person name="Kohler A."/>
            <person name="Kuo A."/>
            <person name="Nagy L.G."/>
            <person name="Floudas D."/>
            <person name="Copeland A."/>
            <person name="Barry K.W."/>
            <person name="Cichocki N."/>
            <person name="Veneault-Fourrey C."/>
            <person name="LaButti K."/>
            <person name="Lindquist E.A."/>
            <person name="Lipzen A."/>
            <person name="Lundell T."/>
            <person name="Morin E."/>
            <person name="Murat C."/>
            <person name="Riley R."/>
            <person name="Ohm R."/>
            <person name="Sun H."/>
            <person name="Tunlid A."/>
            <person name="Henrissat B."/>
            <person name="Grigoriev I.V."/>
            <person name="Hibbett D.S."/>
            <person name="Martin F."/>
        </authorList>
    </citation>
    <scope>NUCLEOTIDE SEQUENCE [LARGE SCALE GENOMIC DNA]</scope>
    <source>
        <strain evidence="9 10">Koide BX008</strain>
    </source>
</reference>
<dbReference type="PROSITE" id="PS51192">
    <property type="entry name" value="HELICASE_ATP_BIND_1"/>
    <property type="match status" value="1"/>
</dbReference>
<feature type="non-terminal residue" evidence="9">
    <location>
        <position position="474"/>
    </location>
</feature>
<name>A0A0C2WGI3_AMAMK</name>
<feature type="region of interest" description="Disordered" evidence="6">
    <location>
        <begin position="364"/>
        <end position="446"/>
    </location>
</feature>
<evidence type="ECO:0000256" key="5">
    <source>
        <dbReference type="ARBA" id="ARBA00034808"/>
    </source>
</evidence>
<feature type="non-terminal residue" evidence="9">
    <location>
        <position position="1"/>
    </location>
</feature>
<dbReference type="OrthoDB" id="10261556at2759"/>
<evidence type="ECO:0000256" key="4">
    <source>
        <dbReference type="ARBA" id="ARBA00034617"/>
    </source>
</evidence>
<evidence type="ECO:0000259" key="7">
    <source>
        <dbReference type="PROSITE" id="PS51192"/>
    </source>
</evidence>
<dbReference type="GO" id="GO:0043138">
    <property type="term" value="F:3'-5' DNA helicase activity"/>
    <property type="evidence" value="ECO:0007669"/>
    <property type="project" value="UniProtKB-EC"/>
</dbReference>
<dbReference type="Proteomes" id="UP000054549">
    <property type="component" value="Unassembled WGS sequence"/>
</dbReference>